<evidence type="ECO:0000256" key="3">
    <source>
        <dbReference type="ARBA" id="ARBA00022833"/>
    </source>
</evidence>
<evidence type="ECO:0000313" key="7">
    <source>
        <dbReference type="EMBL" id="CAL1377713.1"/>
    </source>
</evidence>
<feature type="compositionally biased region" description="Basic residues" evidence="5">
    <location>
        <begin position="140"/>
        <end position="155"/>
    </location>
</feature>
<sequence length="280" mass="31817">MLEGIRLYMMDRFVIKYNLLMDTPDMLFPRIKKRVEKQKEFARLCIARQTLAYKCEVKMGENGYIVDLTDMSCTCGYWQLSGLPCFHAVLAISHMRKEVDDYVHPCYKAHHVEGGYRVGIPCLDGRQAWPDAIGLPVHPPKQRAMPRRPKKKQRRAAHELETKPQRNGLANTRNAEKHARTTTRTSRIAGNTTTVYSATHNARTCPLNRGNGIEDVVLDVGDRRTIEREMRVATREIRVYVSEATGNQYVRLNGSRGRPAGGTQPTEMDIQGSQPPPTQP</sequence>
<dbReference type="SMART" id="SM00575">
    <property type="entry name" value="ZnF_PMZ"/>
    <property type="match status" value="1"/>
</dbReference>
<evidence type="ECO:0000256" key="2">
    <source>
        <dbReference type="ARBA" id="ARBA00022771"/>
    </source>
</evidence>
<evidence type="ECO:0000256" key="4">
    <source>
        <dbReference type="PROSITE-ProRule" id="PRU00325"/>
    </source>
</evidence>
<feature type="region of interest" description="Disordered" evidence="5">
    <location>
        <begin position="133"/>
        <end position="184"/>
    </location>
</feature>
<evidence type="ECO:0000313" key="8">
    <source>
        <dbReference type="Proteomes" id="UP001497516"/>
    </source>
</evidence>
<keyword evidence="3" id="KW-0862">Zinc</keyword>
<dbReference type="InterPro" id="IPR006564">
    <property type="entry name" value="Znf_PMZ"/>
</dbReference>
<accession>A0AAV2DW13</accession>
<dbReference type="PANTHER" id="PTHR31973:SF187">
    <property type="entry name" value="MUTATOR TRANSPOSASE MUDRA PROTEIN"/>
    <property type="match status" value="1"/>
</dbReference>
<dbReference type="Pfam" id="PF04434">
    <property type="entry name" value="SWIM"/>
    <property type="match status" value="1"/>
</dbReference>
<dbReference type="AlphaFoldDB" id="A0AAV2DW13"/>
<keyword evidence="1" id="KW-0479">Metal-binding</keyword>
<dbReference type="PROSITE" id="PS50966">
    <property type="entry name" value="ZF_SWIM"/>
    <property type="match status" value="1"/>
</dbReference>
<dbReference type="EMBL" id="OZ034816">
    <property type="protein sequence ID" value="CAL1377713.1"/>
    <property type="molecule type" value="Genomic_DNA"/>
</dbReference>
<keyword evidence="2 4" id="KW-0863">Zinc-finger</keyword>
<proteinExistence type="predicted"/>
<name>A0AAV2DW13_9ROSI</name>
<protein>
    <recommendedName>
        <fullName evidence="6">SWIM-type domain-containing protein</fullName>
    </recommendedName>
</protein>
<feature type="region of interest" description="Disordered" evidence="5">
    <location>
        <begin position="251"/>
        <end position="280"/>
    </location>
</feature>
<dbReference type="PANTHER" id="PTHR31973">
    <property type="entry name" value="POLYPROTEIN, PUTATIVE-RELATED"/>
    <property type="match status" value="1"/>
</dbReference>
<dbReference type="InterPro" id="IPR007527">
    <property type="entry name" value="Znf_SWIM"/>
</dbReference>
<reference evidence="7 8" key="1">
    <citation type="submission" date="2024-04" db="EMBL/GenBank/DDBJ databases">
        <authorList>
            <person name="Fracassetti M."/>
        </authorList>
    </citation>
    <scope>NUCLEOTIDE SEQUENCE [LARGE SCALE GENOMIC DNA]</scope>
</reference>
<evidence type="ECO:0000256" key="1">
    <source>
        <dbReference type="ARBA" id="ARBA00022723"/>
    </source>
</evidence>
<dbReference type="Proteomes" id="UP001497516">
    <property type="component" value="Chromosome 3"/>
</dbReference>
<feature type="domain" description="SWIM-type" evidence="6">
    <location>
        <begin position="64"/>
        <end position="96"/>
    </location>
</feature>
<evidence type="ECO:0000259" key="6">
    <source>
        <dbReference type="PROSITE" id="PS50966"/>
    </source>
</evidence>
<organism evidence="7 8">
    <name type="scientific">Linum trigynum</name>
    <dbReference type="NCBI Taxonomy" id="586398"/>
    <lineage>
        <taxon>Eukaryota</taxon>
        <taxon>Viridiplantae</taxon>
        <taxon>Streptophyta</taxon>
        <taxon>Embryophyta</taxon>
        <taxon>Tracheophyta</taxon>
        <taxon>Spermatophyta</taxon>
        <taxon>Magnoliopsida</taxon>
        <taxon>eudicotyledons</taxon>
        <taxon>Gunneridae</taxon>
        <taxon>Pentapetalae</taxon>
        <taxon>rosids</taxon>
        <taxon>fabids</taxon>
        <taxon>Malpighiales</taxon>
        <taxon>Linaceae</taxon>
        <taxon>Linum</taxon>
    </lineage>
</organism>
<gene>
    <name evidence="7" type="ORF">LTRI10_LOCUS19344</name>
</gene>
<dbReference type="GO" id="GO:0008270">
    <property type="term" value="F:zinc ion binding"/>
    <property type="evidence" value="ECO:0007669"/>
    <property type="project" value="UniProtKB-KW"/>
</dbReference>
<evidence type="ECO:0000256" key="5">
    <source>
        <dbReference type="SAM" id="MobiDB-lite"/>
    </source>
</evidence>
<keyword evidence="8" id="KW-1185">Reference proteome</keyword>